<dbReference type="InterPro" id="IPR036513">
    <property type="entry name" value="STAS_dom_sf"/>
</dbReference>
<evidence type="ECO:0000313" key="1">
    <source>
        <dbReference type="EMBL" id="MBB4601419.1"/>
    </source>
</evidence>
<organism evidence="1 2">
    <name type="scientific">Hymenobacter latericoloratus</name>
    <dbReference type="NCBI Taxonomy" id="1411121"/>
    <lineage>
        <taxon>Bacteria</taxon>
        <taxon>Pseudomonadati</taxon>
        <taxon>Bacteroidota</taxon>
        <taxon>Cytophagia</taxon>
        <taxon>Cytophagales</taxon>
        <taxon>Hymenobacteraceae</taxon>
        <taxon>Hymenobacter</taxon>
    </lineage>
</organism>
<dbReference type="Proteomes" id="UP000579570">
    <property type="component" value="Unassembled WGS sequence"/>
</dbReference>
<dbReference type="EMBL" id="JACHNV010000002">
    <property type="protein sequence ID" value="MBB4601419.1"/>
    <property type="molecule type" value="Genomic_DNA"/>
</dbReference>
<reference evidence="1 2" key="1">
    <citation type="submission" date="2020-08" db="EMBL/GenBank/DDBJ databases">
        <title>Genomic Encyclopedia of Type Strains, Phase IV (KMG-IV): sequencing the most valuable type-strain genomes for metagenomic binning, comparative biology and taxonomic classification.</title>
        <authorList>
            <person name="Goeker M."/>
        </authorList>
    </citation>
    <scope>NUCLEOTIDE SEQUENCE [LARGE SCALE GENOMIC DNA]</scope>
    <source>
        <strain evidence="1 2">DSM 26701</strain>
    </source>
</reference>
<dbReference type="RefSeq" id="WP_215906307.1">
    <property type="nucleotide sequence ID" value="NZ_JACHNV010000002.1"/>
</dbReference>
<keyword evidence="2" id="KW-1185">Reference proteome</keyword>
<accession>A0ABR6JX65</accession>
<comment type="caution">
    <text evidence="1">The sequence shown here is derived from an EMBL/GenBank/DDBJ whole genome shotgun (WGS) entry which is preliminary data.</text>
</comment>
<name>A0ABR6JX65_9BACT</name>
<proteinExistence type="predicted"/>
<sequence length="137" mass="15305">MQCCVLAMLDVHRELLPNGFLLILSPDTSSPDEVKLTRALHRASRSDKGAILVDLSLVDSLSDEAIELLLAYAFMLHAQERRLILCHVPQHAQHHFLYLDAASQPLLVPSLLDAMQEIDFTAGFDHAQGRRSSHNLQ</sequence>
<protein>
    <submittedName>
        <fullName evidence="1">Anti-anti-sigma regulatory factor</fullName>
    </submittedName>
</protein>
<gene>
    <name evidence="1" type="ORF">GGU46_002047</name>
</gene>
<evidence type="ECO:0000313" key="2">
    <source>
        <dbReference type="Proteomes" id="UP000579570"/>
    </source>
</evidence>
<dbReference type="Gene3D" id="3.30.750.24">
    <property type="entry name" value="STAS domain"/>
    <property type="match status" value="1"/>
</dbReference>
<dbReference type="SUPFAM" id="SSF52091">
    <property type="entry name" value="SpoIIaa-like"/>
    <property type="match status" value="1"/>
</dbReference>